<evidence type="ECO:0000313" key="7">
    <source>
        <dbReference type="Proteomes" id="UP000824988"/>
    </source>
</evidence>
<dbReference type="Pfam" id="PF08448">
    <property type="entry name" value="PAS_4"/>
    <property type="match status" value="1"/>
</dbReference>
<dbReference type="KEGG" id="moz:MoryE10_28290"/>
<feature type="domain" description="CBS" evidence="4">
    <location>
        <begin position="129"/>
        <end position="187"/>
    </location>
</feature>
<dbReference type="SMART" id="SM00086">
    <property type="entry name" value="PAC"/>
    <property type="match status" value="1"/>
</dbReference>
<dbReference type="PANTHER" id="PTHR43155">
    <property type="entry name" value="CYCLIC DI-GMP PHOSPHODIESTERASE PA4108-RELATED"/>
    <property type="match status" value="1"/>
</dbReference>
<dbReference type="Pfam" id="PF00571">
    <property type="entry name" value="CBS"/>
    <property type="match status" value="4"/>
</dbReference>
<dbReference type="EMBL" id="AP019782">
    <property type="protein sequence ID" value="BBL72223.1"/>
    <property type="molecule type" value="Genomic_DNA"/>
</dbReference>
<dbReference type="InterPro" id="IPR003607">
    <property type="entry name" value="HD/PDEase_dom"/>
</dbReference>
<feature type="domain" description="CBS" evidence="4">
    <location>
        <begin position="64"/>
        <end position="125"/>
    </location>
</feature>
<dbReference type="Pfam" id="PF13188">
    <property type="entry name" value="PAS_8"/>
    <property type="match status" value="1"/>
</dbReference>
<proteinExistence type="predicted"/>
<dbReference type="InterPro" id="IPR001610">
    <property type="entry name" value="PAC"/>
</dbReference>
<keyword evidence="1" id="KW-0129">CBS domain</keyword>
<organism evidence="6 7">
    <name type="scientific">Methylogaea oryzae</name>
    <dbReference type="NCBI Taxonomy" id="1295382"/>
    <lineage>
        <taxon>Bacteria</taxon>
        <taxon>Pseudomonadati</taxon>
        <taxon>Pseudomonadota</taxon>
        <taxon>Gammaproteobacteria</taxon>
        <taxon>Methylococcales</taxon>
        <taxon>Methylococcaceae</taxon>
        <taxon>Methylogaea</taxon>
    </lineage>
</organism>
<dbReference type="CDD" id="cd00077">
    <property type="entry name" value="HDc"/>
    <property type="match status" value="1"/>
</dbReference>
<dbReference type="PROSITE" id="PS50112">
    <property type="entry name" value="PAS"/>
    <property type="match status" value="1"/>
</dbReference>
<dbReference type="CDD" id="cd02205">
    <property type="entry name" value="CBS_pair_SF"/>
    <property type="match status" value="2"/>
</dbReference>
<evidence type="ECO:0008006" key="8">
    <source>
        <dbReference type="Google" id="ProtNLM"/>
    </source>
</evidence>
<reference evidence="6" key="1">
    <citation type="submission" date="2019-06" db="EMBL/GenBank/DDBJ databases">
        <title>Complete genome sequence of Methylogaea oryzae strain JCM16910.</title>
        <authorList>
            <person name="Asakawa S."/>
        </authorList>
    </citation>
    <scope>NUCLEOTIDE SEQUENCE</scope>
    <source>
        <strain evidence="6">E10</strain>
    </source>
</reference>
<dbReference type="PANTHER" id="PTHR43155:SF2">
    <property type="entry name" value="CYCLIC DI-GMP PHOSPHODIESTERASE PA4108"/>
    <property type="match status" value="1"/>
</dbReference>
<name>A0A8D5AI72_9GAMM</name>
<dbReference type="SMART" id="SM00471">
    <property type="entry name" value="HDc"/>
    <property type="match status" value="1"/>
</dbReference>
<evidence type="ECO:0000256" key="1">
    <source>
        <dbReference type="PROSITE-ProRule" id="PRU00703"/>
    </source>
</evidence>
<dbReference type="SMART" id="SM00091">
    <property type="entry name" value="PAS"/>
    <property type="match status" value="2"/>
</dbReference>
<dbReference type="NCBIfam" id="TIGR00277">
    <property type="entry name" value="HDIG"/>
    <property type="match status" value="1"/>
</dbReference>
<dbReference type="InterPro" id="IPR003018">
    <property type="entry name" value="GAF"/>
</dbReference>
<gene>
    <name evidence="6" type="ORF">MoryE10_28290</name>
</gene>
<dbReference type="NCBIfam" id="TIGR00229">
    <property type="entry name" value="sensory_box"/>
    <property type="match status" value="1"/>
</dbReference>
<dbReference type="AlphaFoldDB" id="A0A8D5AI72"/>
<dbReference type="SMART" id="SM00116">
    <property type="entry name" value="CBS"/>
    <property type="match status" value="4"/>
</dbReference>
<dbReference type="PROSITE" id="PS51832">
    <property type="entry name" value="HD_GYP"/>
    <property type="match status" value="1"/>
</dbReference>
<dbReference type="CDD" id="cd00130">
    <property type="entry name" value="PAS"/>
    <property type="match status" value="1"/>
</dbReference>
<dbReference type="PROSITE" id="PS51371">
    <property type="entry name" value="CBS"/>
    <property type="match status" value="4"/>
</dbReference>
<dbReference type="InterPro" id="IPR013656">
    <property type="entry name" value="PAS_4"/>
</dbReference>
<dbReference type="SMART" id="SM00065">
    <property type="entry name" value="GAF"/>
    <property type="match status" value="1"/>
</dbReference>
<evidence type="ECO:0000259" key="4">
    <source>
        <dbReference type="PROSITE" id="PS51371"/>
    </source>
</evidence>
<dbReference type="InterPro" id="IPR006675">
    <property type="entry name" value="HDIG_dom"/>
</dbReference>
<evidence type="ECO:0000259" key="3">
    <source>
        <dbReference type="PROSITE" id="PS50113"/>
    </source>
</evidence>
<dbReference type="PROSITE" id="PS50113">
    <property type="entry name" value="PAC"/>
    <property type="match status" value="1"/>
</dbReference>
<dbReference type="InterPro" id="IPR000644">
    <property type="entry name" value="CBS_dom"/>
</dbReference>
<evidence type="ECO:0000313" key="6">
    <source>
        <dbReference type="EMBL" id="BBL72223.1"/>
    </source>
</evidence>
<keyword evidence="7" id="KW-1185">Reference proteome</keyword>
<dbReference type="Proteomes" id="UP000824988">
    <property type="component" value="Chromosome"/>
</dbReference>
<dbReference type="InterPro" id="IPR000014">
    <property type="entry name" value="PAS"/>
</dbReference>
<feature type="domain" description="CBS" evidence="4">
    <location>
        <begin position="1"/>
        <end position="56"/>
    </location>
</feature>
<evidence type="ECO:0000259" key="2">
    <source>
        <dbReference type="PROSITE" id="PS50112"/>
    </source>
</evidence>
<protein>
    <recommendedName>
        <fullName evidence="8">PAS domain S-box protein</fullName>
    </recommendedName>
</protein>
<dbReference type="InterPro" id="IPR000700">
    <property type="entry name" value="PAS-assoc_C"/>
</dbReference>
<feature type="domain" description="PAC" evidence="3">
    <location>
        <begin position="469"/>
        <end position="521"/>
    </location>
</feature>
<dbReference type="Pfam" id="PF13185">
    <property type="entry name" value="GAF_2"/>
    <property type="match status" value="1"/>
</dbReference>
<dbReference type="Pfam" id="PF13487">
    <property type="entry name" value="HD_5"/>
    <property type="match status" value="1"/>
</dbReference>
<evidence type="ECO:0000259" key="5">
    <source>
        <dbReference type="PROSITE" id="PS51832"/>
    </source>
</evidence>
<dbReference type="GO" id="GO:0008081">
    <property type="term" value="F:phosphoric diester hydrolase activity"/>
    <property type="evidence" value="ECO:0007669"/>
    <property type="project" value="UniProtKB-ARBA"/>
</dbReference>
<feature type="domain" description="CBS" evidence="4">
    <location>
        <begin position="192"/>
        <end position="249"/>
    </location>
</feature>
<sequence length="900" mass="98952">MSRDIVAVAPNQTLAEAAETMTRLGVSALLVTEAGEPVGIVTERDILRAMGADTDLCEPVAGVMSRPVATVPADADSREAYHQLVRRGIRHLLVVDGRQAPVGMVSESDFRKDRGLEDFIRPRDVAGAMAKRVTRLGESATVAEAAALMEKEGCGYVVVVDDGDRPLGIVTERDMVRLYHGKAGRRLLAQAMSKPVAVIDPDAPLQEAVERMRQRRLRRLVVTDAAGVVAGVLTEHDLVRHLEHEYVDLLRDTVQAQARELREFHRMLGRREKLDEILAAASDLALVASRRNGRIIYANEHAQELLGKATALPGAFLPETLAAAGFEADWVREAWCVLRERGKWSGEAGLASLADQRYFDIHASLLSTGGAKPFGYVLTLRDITSQRLAVSALQASETRYRTLVEHLPMRVFVKDRRFAYVSCNSKYAGDVAIAPADIVGKTDFEFFPAELAERYQNDDRRVMTEGLTLTVEEPFVDRQGRRLWIHTSKVPLRDDAGAIQGVVGIFADITERKRAEEELRRVNWALRALSRSNSALIHAESEENQFQTCCETVTSDGFYPLAWIGWALDDAEKTVQVRAAAGPARDYLQGLRVSWGDNALGRGPTGTVIRSGVTYVNNDLAGNPAFAPWREKARRAGLAASIVLPIKIGGATLGALNIYAREPDAFGAAEVALMEELAADLGFGVQTRGVEEAFKAAQAQREKQAEKLRDALESIIGAVGATLERRDPYTAGHERRVSDLAATLAGHLGLESERVHGLRLAGTVHDIGKVQVPAEILSRPVRLNDMEMALVRTHAETGYEILKDIDFPWPIAEIVRQHHEYLDGSGYPHGRKGDEILLEARILTVADIVEAMSSHRPYRPGLGLDAALGQIQSMRGGQLDPCVVDACVELFRRRDYRFPE</sequence>
<feature type="domain" description="PAS" evidence="2">
    <location>
        <begin position="396"/>
        <end position="474"/>
    </location>
</feature>
<dbReference type="InterPro" id="IPR037522">
    <property type="entry name" value="HD_GYP_dom"/>
</dbReference>
<accession>A0A8D5AI72</accession>
<feature type="domain" description="HD-GYP" evidence="5">
    <location>
        <begin position="708"/>
        <end position="900"/>
    </location>
</feature>